<dbReference type="InParanoid" id="G2YAB9"/>
<dbReference type="Proteomes" id="UP000008177">
    <property type="component" value="Unplaced contigs"/>
</dbReference>
<reference evidence="2" key="1">
    <citation type="journal article" date="2011" name="PLoS Genet.">
        <title>Genomic analysis of the necrotrophic fungal pathogens Sclerotinia sclerotiorum and Botrytis cinerea.</title>
        <authorList>
            <person name="Amselem J."/>
            <person name="Cuomo C.A."/>
            <person name="van Kan J.A."/>
            <person name="Viaud M."/>
            <person name="Benito E.P."/>
            <person name="Couloux A."/>
            <person name="Coutinho P.M."/>
            <person name="de Vries R.P."/>
            <person name="Dyer P.S."/>
            <person name="Fillinger S."/>
            <person name="Fournier E."/>
            <person name="Gout L."/>
            <person name="Hahn M."/>
            <person name="Kohn L."/>
            <person name="Lapalu N."/>
            <person name="Plummer K.M."/>
            <person name="Pradier J.M."/>
            <person name="Quevillon E."/>
            <person name="Sharon A."/>
            <person name="Simon A."/>
            <person name="ten Have A."/>
            <person name="Tudzynski B."/>
            <person name="Tudzynski P."/>
            <person name="Wincker P."/>
            <person name="Andrew M."/>
            <person name="Anthouard V."/>
            <person name="Beever R.E."/>
            <person name="Beffa R."/>
            <person name="Benoit I."/>
            <person name="Bouzid O."/>
            <person name="Brault B."/>
            <person name="Chen Z."/>
            <person name="Choquer M."/>
            <person name="Collemare J."/>
            <person name="Cotton P."/>
            <person name="Danchin E.G."/>
            <person name="Da Silva C."/>
            <person name="Gautier A."/>
            <person name="Giraud C."/>
            <person name="Giraud T."/>
            <person name="Gonzalez C."/>
            <person name="Grossetete S."/>
            <person name="Guldener U."/>
            <person name="Henrissat B."/>
            <person name="Howlett B.J."/>
            <person name="Kodira C."/>
            <person name="Kretschmer M."/>
            <person name="Lappartient A."/>
            <person name="Leroch M."/>
            <person name="Levis C."/>
            <person name="Mauceli E."/>
            <person name="Neuveglise C."/>
            <person name="Oeser B."/>
            <person name="Pearson M."/>
            <person name="Poulain J."/>
            <person name="Poussereau N."/>
            <person name="Quesneville H."/>
            <person name="Rascle C."/>
            <person name="Schumacher J."/>
            <person name="Segurens B."/>
            <person name="Sexton A."/>
            <person name="Silva E."/>
            <person name="Sirven C."/>
            <person name="Soanes D.M."/>
            <person name="Talbot N.J."/>
            <person name="Templeton M."/>
            <person name="Yandava C."/>
            <person name="Yarden O."/>
            <person name="Zeng Q."/>
            <person name="Rollins J.A."/>
            <person name="Lebrun M.H."/>
            <person name="Dickman M."/>
        </authorList>
    </citation>
    <scope>NUCLEOTIDE SEQUENCE [LARGE SCALE GENOMIC DNA]</scope>
    <source>
        <strain evidence="2">T4</strain>
    </source>
</reference>
<name>G2YAB9_BOTF4</name>
<accession>G2YAB9</accession>
<dbReference type="HOGENOM" id="CLU_2775650_0_0_1"/>
<gene>
    <name evidence="1" type="ORF">BofuT4_P105030.1</name>
</gene>
<organism evidence="1 2">
    <name type="scientific">Botryotinia fuckeliana (strain T4)</name>
    <name type="common">Noble rot fungus</name>
    <name type="synonym">Botrytis cinerea</name>
    <dbReference type="NCBI Taxonomy" id="999810"/>
    <lineage>
        <taxon>Eukaryota</taxon>
        <taxon>Fungi</taxon>
        <taxon>Dikarya</taxon>
        <taxon>Ascomycota</taxon>
        <taxon>Pezizomycotina</taxon>
        <taxon>Leotiomycetes</taxon>
        <taxon>Helotiales</taxon>
        <taxon>Sclerotiniaceae</taxon>
        <taxon>Botrytis</taxon>
    </lineage>
</organism>
<dbReference type="AlphaFoldDB" id="G2YAB9"/>
<dbReference type="EMBL" id="FQ790303">
    <property type="protein sequence ID" value="CCD34160.1"/>
    <property type="molecule type" value="Genomic_DNA"/>
</dbReference>
<protein>
    <submittedName>
        <fullName evidence="1">Uncharacterized protein</fullName>
    </submittedName>
</protein>
<proteinExistence type="predicted"/>
<evidence type="ECO:0000313" key="1">
    <source>
        <dbReference type="EMBL" id="CCD34160.1"/>
    </source>
</evidence>
<sequence length="69" mass="7986">MKNQNSHCFYNERESDGPFMKSDAYAKDAEAEAERSCKTSKKRLEKEDVWLVEVVTRGLEALSIQLRCD</sequence>
<evidence type="ECO:0000313" key="2">
    <source>
        <dbReference type="Proteomes" id="UP000008177"/>
    </source>
</evidence>